<proteinExistence type="predicted"/>
<accession>A0A380DYX3</accession>
<dbReference type="EMBL" id="UHAQ01000003">
    <property type="protein sequence ID" value="SUK82633.1"/>
    <property type="molecule type" value="Genomic_DNA"/>
</dbReference>
<sequence length="60" mass="7327">MDDKTKNDQQESNEDKDELDYLRGIHLRKDGKEKDQRLHIFLIKIKMIHLNKLILMKKYT</sequence>
<protein>
    <submittedName>
        <fullName evidence="1">Uncharacterized protein</fullName>
    </submittedName>
</protein>
<dbReference type="Proteomes" id="UP000254502">
    <property type="component" value="Unassembled WGS sequence"/>
</dbReference>
<evidence type="ECO:0000313" key="2">
    <source>
        <dbReference type="Proteomes" id="UP000254502"/>
    </source>
</evidence>
<reference evidence="1 2" key="1">
    <citation type="submission" date="2018-06" db="EMBL/GenBank/DDBJ databases">
        <authorList>
            <consortium name="Pathogen Informatics"/>
            <person name="Doyle S."/>
        </authorList>
    </citation>
    <scope>NUCLEOTIDE SEQUENCE [LARGE SCALE GENOMIC DNA]</scope>
    <source>
        <strain evidence="1 2">NCTC5664</strain>
    </source>
</reference>
<organism evidence="1 2">
    <name type="scientific">Staphylococcus aureus</name>
    <dbReference type="NCBI Taxonomy" id="1280"/>
    <lineage>
        <taxon>Bacteria</taxon>
        <taxon>Bacillati</taxon>
        <taxon>Bacillota</taxon>
        <taxon>Bacilli</taxon>
        <taxon>Bacillales</taxon>
        <taxon>Staphylococcaceae</taxon>
        <taxon>Staphylococcus</taxon>
    </lineage>
</organism>
<name>A0A380DYX3_STAAU</name>
<gene>
    <name evidence="1" type="ORF">NCTC5664_02384</name>
</gene>
<evidence type="ECO:0000313" key="1">
    <source>
        <dbReference type="EMBL" id="SUK82633.1"/>
    </source>
</evidence>
<dbReference type="AlphaFoldDB" id="A0A380DYX3"/>